<keyword evidence="3" id="KW-0812">Transmembrane</keyword>
<dbReference type="EMBL" id="UINC01123232">
    <property type="protein sequence ID" value="SVC99566.1"/>
    <property type="molecule type" value="Genomic_DNA"/>
</dbReference>
<dbReference type="PANTHER" id="PTHR24171:SF10">
    <property type="entry name" value="ANKYRIN REPEAT DOMAIN-CONTAINING PROTEIN 29-LIKE"/>
    <property type="match status" value="1"/>
</dbReference>
<dbReference type="SMART" id="SM00758">
    <property type="entry name" value="PA14"/>
    <property type="match status" value="1"/>
</dbReference>
<dbReference type="InterPro" id="IPR037524">
    <property type="entry name" value="PA14/GLEYA"/>
</dbReference>
<dbReference type="Gene3D" id="3.90.182.10">
    <property type="entry name" value="Toxin - Anthrax Protective Antigen,domain 1"/>
    <property type="match status" value="1"/>
</dbReference>
<dbReference type="InterPro" id="IPR036770">
    <property type="entry name" value="Ankyrin_rpt-contain_sf"/>
</dbReference>
<dbReference type="AlphaFoldDB" id="A0A382RPJ7"/>
<dbReference type="SUPFAM" id="SSF48403">
    <property type="entry name" value="Ankyrin repeat"/>
    <property type="match status" value="1"/>
</dbReference>
<feature type="non-terminal residue" evidence="5">
    <location>
        <position position="1"/>
    </location>
</feature>
<evidence type="ECO:0000313" key="5">
    <source>
        <dbReference type="EMBL" id="SVC99566.1"/>
    </source>
</evidence>
<feature type="domain" description="PA14" evidence="4">
    <location>
        <begin position="114"/>
        <end position="257"/>
    </location>
</feature>
<dbReference type="PROSITE" id="PS50088">
    <property type="entry name" value="ANK_REPEAT"/>
    <property type="match status" value="2"/>
</dbReference>
<dbReference type="PANTHER" id="PTHR24171">
    <property type="entry name" value="ANKYRIN REPEAT DOMAIN-CONTAINING PROTEIN 39-RELATED"/>
    <property type="match status" value="1"/>
</dbReference>
<evidence type="ECO:0000256" key="3">
    <source>
        <dbReference type="SAM" id="Phobius"/>
    </source>
</evidence>
<dbReference type="Pfam" id="PF12796">
    <property type="entry name" value="Ank_2"/>
    <property type="match status" value="1"/>
</dbReference>
<organism evidence="5">
    <name type="scientific">marine metagenome</name>
    <dbReference type="NCBI Taxonomy" id="408172"/>
    <lineage>
        <taxon>unclassified sequences</taxon>
        <taxon>metagenomes</taxon>
        <taxon>ecological metagenomes</taxon>
    </lineage>
</organism>
<protein>
    <recommendedName>
        <fullName evidence="4">PA14 domain-containing protein</fullName>
    </recommendedName>
</protein>
<name>A0A382RPJ7_9ZZZZ</name>
<dbReference type="InterPro" id="IPR002110">
    <property type="entry name" value="Ankyrin_rpt"/>
</dbReference>
<keyword evidence="2" id="KW-0040">ANK repeat</keyword>
<gene>
    <name evidence="5" type="ORF">METZ01_LOCUS352420</name>
</gene>
<dbReference type="PROSITE" id="PS51820">
    <property type="entry name" value="PA14"/>
    <property type="match status" value="1"/>
</dbReference>
<sequence>HTNALKLLIEKGADVNATDLVGQPPLLWATFHGQYEAVELLVKHGADVNPEIDVGGKRTTALETSRDEDVGLAKISSMVHGIKSRKKDSILDGRKKVLKLLEPLASSSGNKTARPLKNFSYRFYPGRRGRLPDFKKLKPKKTGKGFGPEVSGIIDLDLVDRSKPFAMEFEGDLEIKQAGKYTFTLGSDDGSRLFVNDEEIIDNDGTHGMQDREGSITLKPGNAAIRVQYFEWGGANGLSLRVSGPGMDNVRLAKHISRSYDNVGDAKTPMVSELPQWIQDRMKRWRSDAGGGQLAHLWFLNYLFWLVAGFAVVAWVLD</sequence>
<dbReference type="Pfam" id="PF07691">
    <property type="entry name" value="PA14"/>
    <property type="match status" value="1"/>
</dbReference>
<keyword evidence="1" id="KW-0677">Repeat</keyword>
<evidence type="ECO:0000256" key="2">
    <source>
        <dbReference type="ARBA" id="ARBA00023043"/>
    </source>
</evidence>
<dbReference type="PROSITE" id="PS50297">
    <property type="entry name" value="ANK_REP_REGION"/>
    <property type="match status" value="1"/>
</dbReference>
<dbReference type="SUPFAM" id="SSF56988">
    <property type="entry name" value="Anthrax protective antigen"/>
    <property type="match status" value="1"/>
</dbReference>
<proteinExistence type="predicted"/>
<reference evidence="5" key="1">
    <citation type="submission" date="2018-05" db="EMBL/GenBank/DDBJ databases">
        <authorList>
            <person name="Lanie J.A."/>
            <person name="Ng W.-L."/>
            <person name="Kazmierczak K.M."/>
            <person name="Andrzejewski T.M."/>
            <person name="Davidsen T.M."/>
            <person name="Wayne K.J."/>
            <person name="Tettelin H."/>
            <person name="Glass J.I."/>
            <person name="Rusch D."/>
            <person name="Podicherti R."/>
            <person name="Tsui H.-C.T."/>
            <person name="Winkler M.E."/>
        </authorList>
    </citation>
    <scope>NUCLEOTIDE SEQUENCE</scope>
</reference>
<dbReference type="InterPro" id="IPR011658">
    <property type="entry name" value="PA14_dom"/>
</dbReference>
<feature type="non-terminal residue" evidence="5">
    <location>
        <position position="318"/>
    </location>
</feature>
<accession>A0A382RPJ7</accession>
<evidence type="ECO:0000259" key="4">
    <source>
        <dbReference type="PROSITE" id="PS51820"/>
    </source>
</evidence>
<feature type="transmembrane region" description="Helical" evidence="3">
    <location>
        <begin position="294"/>
        <end position="317"/>
    </location>
</feature>
<keyword evidence="3" id="KW-0472">Membrane</keyword>
<dbReference type="Gene3D" id="1.25.40.20">
    <property type="entry name" value="Ankyrin repeat-containing domain"/>
    <property type="match status" value="1"/>
</dbReference>
<keyword evidence="3" id="KW-1133">Transmembrane helix</keyword>
<evidence type="ECO:0000256" key="1">
    <source>
        <dbReference type="ARBA" id="ARBA00022737"/>
    </source>
</evidence>